<sequence length="525" mass="56195">MPEDDPSPQEQQRCPDPHGDVSKPEQSTESPSPPFMISNQGVNDQFFELLRHDAPLPQQQVLFNLSLPTRVTRTHSCDGAGTLGDAAGSHKNDADEQHMRSAFGVRKPVGSHPGSKSGDHAVAMSSMPLHQSLGKDLSLAAQLHSRQMSSAGVSGESQRRSSDPFLSHGPFSSTLSSLREGSSSTEFNSLKTRETSQSPLPPKAQPEAPEPAAPIDPGTGKQVCTFYMRTGTCAYRDRCKFHHPLNCPPPILNTHGYPLRAEESDCVHYTKKGWCAFGVTCKYNHPEGIAANPLAPSLATLGTPPHMAVAPVPAGMPSPMVFGLSQQPQLVLPQQQQQLQSMVLQQQQLQEPALWGSQPPQQRMVAAQQQQQQQQALYWAVASDPDSSYGQQQLPQPQPLMTQMPLNPAMQPSAYMPAMQPVTFPQQQQASAGQLVYAPAGMLTMSGGITGGQGMPVLSQGMPVLSQGLLALSEPAAWGAAGGGGWPVGGIQTASIEQAMAQLRLPSQVQHPDAAYGPEGGSRWM</sequence>
<evidence type="ECO:0000256" key="5">
    <source>
        <dbReference type="PROSITE-ProRule" id="PRU00723"/>
    </source>
</evidence>
<keyword evidence="1 5" id="KW-0479">Metal-binding</keyword>
<accession>A0A7S3QML5</accession>
<keyword evidence="3 5" id="KW-0862">Zinc</keyword>
<feature type="region of interest" description="Disordered" evidence="6">
    <location>
        <begin position="1"/>
        <end position="40"/>
    </location>
</feature>
<dbReference type="EMBL" id="HBIP01005190">
    <property type="protein sequence ID" value="CAE0487528.1"/>
    <property type="molecule type" value="Transcribed_RNA"/>
</dbReference>
<dbReference type="GO" id="GO:0003729">
    <property type="term" value="F:mRNA binding"/>
    <property type="evidence" value="ECO:0007669"/>
    <property type="project" value="TreeGrafter"/>
</dbReference>
<keyword evidence="2 5" id="KW-0863">Zinc-finger</keyword>
<feature type="compositionally biased region" description="Polar residues" evidence="6">
    <location>
        <begin position="187"/>
        <end position="198"/>
    </location>
</feature>
<dbReference type="Gene3D" id="4.10.1000.10">
    <property type="entry name" value="Zinc finger, CCCH-type"/>
    <property type="match status" value="1"/>
</dbReference>
<feature type="compositionally biased region" description="Polar residues" evidence="6">
    <location>
        <begin position="144"/>
        <end position="156"/>
    </location>
</feature>
<dbReference type="AlphaFoldDB" id="A0A7S3QML5"/>
<evidence type="ECO:0000313" key="8">
    <source>
        <dbReference type="EMBL" id="CAE0487528.1"/>
    </source>
</evidence>
<dbReference type="PANTHER" id="PTHR12506:SF41">
    <property type="entry name" value="ZINC FINGER CCCH DOMAIN-CONTAINING PROTEIN 58"/>
    <property type="match status" value="1"/>
</dbReference>
<feature type="zinc finger region" description="C3H1-type" evidence="5">
    <location>
        <begin position="260"/>
        <end position="288"/>
    </location>
</feature>
<gene>
    <name evidence="8" type="ORF">DTER00134_LOCUS2574</name>
</gene>
<feature type="zinc finger region" description="C3H1-type" evidence="5">
    <location>
        <begin position="218"/>
        <end position="246"/>
    </location>
</feature>
<feature type="domain" description="C3H1-type" evidence="7">
    <location>
        <begin position="260"/>
        <end position="288"/>
    </location>
</feature>
<dbReference type="SUPFAM" id="SSF90229">
    <property type="entry name" value="CCCH zinc finger"/>
    <property type="match status" value="2"/>
</dbReference>
<dbReference type="InterPro" id="IPR000571">
    <property type="entry name" value="Znf_CCCH"/>
</dbReference>
<keyword evidence="4" id="KW-0238">DNA-binding</keyword>
<evidence type="ECO:0000256" key="6">
    <source>
        <dbReference type="SAM" id="MobiDB-lite"/>
    </source>
</evidence>
<dbReference type="PROSITE" id="PS50103">
    <property type="entry name" value="ZF_C3H1"/>
    <property type="match status" value="2"/>
</dbReference>
<dbReference type="Pfam" id="PF00642">
    <property type="entry name" value="zf-CCCH"/>
    <property type="match status" value="2"/>
</dbReference>
<feature type="compositionally biased region" description="Basic and acidic residues" evidence="6">
    <location>
        <begin position="13"/>
        <end position="23"/>
    </location>
</feature>
<feature type="compositionally biased region" description="Pro residues" evidence="6">
    <location>
        <begin position="199"/>
        <end position="214"/>
    </location>
</feature>
<evidence type="ECO:0000259" key="7">
    <source>
        <dbReference type="PROSITE" id="PS50103"/>
    </source>
</evidence>
<organism evidence="8">
    <name type="scientific">Dunaliella tertiolecta</name>
    <name type="common">Green alga</name>
    <dbReference type="NCBI Taxonomy" id="3047"/>
    <lineage>
        <taxon>Eukaryota</taxon>
        <taxon>Viridiplantae</taxon>
        <taxon>Chlorophyta</taxon>
        <taxon>core chlorophytes</taxon>
        <taxon>Chlorophyceae</taxon>
        <taxon>CS clade</taxon>
        <taxon>Chlamydomonadales</taxon>
        <taxon>Dunaliellaceae</taxon>
        <taxon>Dunaliella</taxon>
    </lineage>
</organism>
<protein>
    <recommendedName>
        <fullName evidence="7">C3H1-type domain-containing protein</fullName>
    </recommendedName>
</protein>
<evidence type="ECO:0000256" key="4">
    <source>
        <dbReference type="ARBA" id="ARBA00023125"/>
    </source>
</evidence>
<dbReference type="PANTHER" id="PTHR12506">
    <property type="entry name" value="PROTEIN PHOSPHATASE RELATED"/>
    <property type="match status" value="1"/>
</dbReference>
<dbReference type="GO" id="GO:0003677">
    <property type="term" value="F:DNA binding"/>
    <property type="evidence" value="ECO:0007669"/>
    <property type="project" value="UniProtKB-KW"/>
</dbReference>
<proteinExistence type="predicted"/>
<feature type="domain" description="C3H1-type" evidence="7">
    <location>
        <begin position="218"/>
        <end position="246"/>
    </location>
</feature>
<evidence type="ECO:0000256" key="1">
    <source>
        <dbReference type="ARBA" id="ARBA00022723"/>
    </source>
</evidence>
<reference evidence="8" key="1">
    <citation type="submission" date="2021-01" db="EMBL/GenBank/DDBJ databases">
        <authorList>
            <person name="Corre E."/>
            <person name="Pelletier E."/>
            <person name="Niang G."/>
            <person name="Scheremetjew M."/>
            <person name="Finn R."/>
            <person name="Kale V."/>
            <person name="Holt S."/>
            <person name="Cochrane G."/>
            <person name="Meng A."/>
            <person name="Brown T."/>
            <person name="Cohen L."/>
        </authorList>
    </citation>
    <scope>NUCLEOTIDE SEQUENCE</scope>
    <source>
        <strain evidence="8">CCMP1320</strain>
    </source>
</reference>
<feature type="region of interest" description="Disordered" evidence="6">
    <location>
        <begin position="144"/>
        <end position="219"/>
    </location>
</feature>
<evidence type="ECO:0000256" key="3">
    <source>
        <dbReference type="ARBA" id="ARBA00022833"/>
    </source>
</evidence>
<dbReference type="GO" id="GO:0008270">
    <property type="term" value="F:zinc ion binding"/>
    <property type="evidence" value="ECO:0007669"/>
    <property type="project" value="UniProtKB-KW"/>
</dbReference>
<dbReference type="SMART" id="SM00356">
    <property type="entry name" value="ZnF_C3H1"/>
    <property type="match status" value="2"/>
</dbReference>
<feature type="compositionally biased region" description="Low complexity" evidence="6">
    <location>
        <begin position="172"/>
        <end position="186"/>
    </location>
</feature>
<dbReference type="InterPro" id="IPR050974">
    <property type="entry name" value="Plant_ZF_CCCH"/>
</dbReference>
<evidence type="ECO:0000256" key="2">
    <source>
        <dbReference type="ARBA" id="ARBA00022771"/>
    </source>
</evidence>
<dbReference type="InterPro" id="IPR036855">
    <property type="entry name" value="Znf_CCCH_sf"/>
</dbReference>
<name>A0A7S3QML5_DUNTE</name>